<accession>A0A7S3K780</accession>
<evidence type="ECO:0000259" key="3">
    <source>
        <dbReference type="PROSITE" id="PS50011"/>
    </source>
</evidence>
<feature type="signal peptide" evidence="2">
    <location>
        <begin position="1"/>
        <end position="15"/>
    </location>
</feature>
<dbReference type="InterPro" id="IPR004147">
    <property type="entry name" value="ABC1_dom"/>
</dbReference>
<sequence>MMILKYLLFTQIAQALVVNQVRLLRKRRANKRMDTLMMAVETRPKKSSSASVMSNQIRDMRQKMEEDEETSLMMQALRGQNMNDDDRQGEGISMQLIEMATMKDSELPMRYDPQALKDYFNKRPGAVAKRITQIGSTSFGLLLGLFQDFISGNVEKAQVKRAAELRKVLVSLGPFFIKLGQALSIRPDVLSPRAMTELQQLCDKVPSFDSEIAFAYIQNELGIDDISQVFSAITPEPVAAASLGQVYRAVLKNSGETVAVKVQRPFVLETVSLDLFLIRALGETLRTLGLAERFDIVELLDEFATRFYDELDYVIECQNGERVLREMQKLPNVKIPKNYPQLTTRRVHVAEWVEGEKLSQSKAADVSELVELGVVTYLTQLLDTGFFHADPHPGNMLRTNDGQLCILDFGLMTVITEDQKFGMIEAIAHLIHRDYERIGEDFVKLDFIPPNVDTRPIVPALGRVFDAALQGGGAKSINFNELAADLAEITFSFPFRIPPYFALVIRAIGVLEGIALVANKDFAIVDESYPWIARKLLTDPSPRMREALRYMVYGNSKRFDADRLVDMLQALERFQNVKEITSRHDDIHPGNLAPRALPGGSTSTALSNAIVPLQTIPQQSDSASAREALKFFFGKDGVLFRDFLLDEVVASLDAAARSAYRPSGNSRVDEFLRKLAPELDDDDRTSLSNAGILYQFFLDSRRGPTLSGVQRAGQSLGINPQTIRTLAPLLLEHRAELRLFSAQIFAKLAEKQIGRTLGAFVDVIAPLPPSPRNLPGTATS</sequence>
<dbReference type="PANTHER" id="PTHR10566">
    <property type="entry name" value="CHAPERONE-ACTIVITY OF BC1 COMPLEX CABC1 -RELATED"/>
    <property type="match status" value="1"/>
</dbReference>
<dbReference type="CDD" id="cd05121">
    <property type="entry name" value="ABC1_ADCK3-like"/>
    <property type="match status" value="1"/>
</dbReference>
<dbReference type="InterPro" id="IPR000719">
    <property type="entry name" value="Prot_kinase_dom"/>
</dbReference>
<evidence type="ECO:0000313" key="4">
    <source>
        <dbReference type="EMBL" id="CAE0374935.1"/>
    </source>
</evidence>
<protein>
    <recommendedName>
        <fullName evidence="3">Protein kinase domain-containing protein</fullName>
    </recommendedName>
</protein>
<dbReference type="Pfam" id="PF03109">
    <property type="entry name" value="ABC1"/>
    <property type="match status" value="1"/>
</dbReference>
<organism evidence="4">
    <name type="scientific">Aureoumbra lagunensis</name>
    <dbReference type="NCBI Taxonomy" id="44058"/>
    <lineage>
        <taxon>Eukaryota</taxon>
        <taxon>Sar</taxon>
        <taxon>Stramenopiles</taxon>
        <taxon>Ochrophyta</taxon>
        <taxon>Pelagophyceae</taxon>
        <taxon>Pelagomonadales</taxon>
        <taxon>Aureoumbra</taxon>
    </lineage>
</organism>
<feature type="domain" description="Protein kinase" evidence="3">
    <location>
        <begin position="232"/>
        <end position="559"/>
    </location>
</feature>
<keyword evidence="2" id="KW-0732">Signal</keyword>
<dbReference type="PANTHER" id="PTHR10566:SF117">
    <property type="entry name" value="UNUSUAL PROTEIN KINASE-RELATED"/>
    <property type="match status" value="1"/>
</dbReference>
<dbReference type="EMBL" id="HBIJ01023776">
    <property type="protein sequence ID" value="CAE0374935.1"/>
    <property type="molecule type" value="Transcribed_RNA"/>
</dbReference>
<gene>
    <name evidence="4" type="ORF">ALAG00032_LOCUS15739</name>
</gene>
<comment type="similarity">
    <text evidence="1">Belongs to the protein kinase superfamily. ADCK protein kinase family.</text>
</comment>
<dbReference type="InterPro" id="IPR011009">
    <property type="entry name" value="Kinase-like_dom_sf"/>
</dbReference>
<feature type="chain" id="PRO_5031162796" description="Protein kinase domain-containing protein" evidence="2">
    <location>
        <begin position="16"/>
        <end position="780"/>
    </location>
</feature>
<reference evidence="4" key="1">
    <citation type="submission" date="2021-01" db="EMBL/GenBank/DDBJ databases">
        <authorList>
            <person name="Corre E."/>
            <person name="Pelletier E."/>
            <person name="Niang G."/>
            <person name="Scheremetjew M."/>
            <person name="Finn R."/>
            <person name="Kale V."/>
            <person name="Holt S."/>
            <person name="Cochrane G."/>
            <person name="Meng A."/>
            <person name="Brown T."/>
            <person name="Cohen L."/>
        </authorList>
    </citation>
    <scope>NUCLEOTIDE SEQUENCE</scope>
    <source>
        <strain evidence="4">CCMP1510</strain>
    </source>
</reference>
<dbReference type="GO" id="GO:0005524">
    <property type="term" value="F:ATP binding"/>
    <property type="evidence" value="ECO:0007669"/>
    <property type="project" value="InterPro"/>
</dbReference>
<dbReference type="PROSITE" id="PS50011">
    <property type="entry name" value="PROTEIN_KINASE_DOM"/>
    <property type="match status" value="1"/>
</dbReference>
<name>A0A7S3K780_9STRA</name>
<dbReference type="GO" id="GO:0004672">
    <property type="term" value="F:protein kinase activity"/>
    <property type="evidence" value="ECO:0007669"/>
    <property type="project" value="InterPro"/>
</dbReference>
<proteinExistence type="inferred from homology"/>
<dbReference type="Gene3D" id="1.10.510.10">
    <property type="entry name" value="Transferase(Phosphotransferase) domain 1"/>
    <property type="match status" value="1"/>
</dbReference>
<evidence type="ECO:0000256" key="1">
    <source>
        <dbReference type="ARBA" id="ARBA00009670"/>
    </source>
</evidence>
<evidence type="ECO:0000256" key="2">
    <source>
        <dbReference type="SAM" id="SignalP"/>
    </source>
</evidence>
<dbReference type="SUPFAM" id="SSF56112">
    <property type="entry name" value="Protein kinase-like (PK-like)"/>
    <property type="match status" value="1"/>
</dbReference>
<dbReference type="AlphaFoldDB" id="A0A7S3K780"/>
<dbReference type="InterPro" id="IPR050154">
    <property type="entry name" value="UbiB_kinase"/>
</dbReference>